<dbReference type="Gene3D" id="3.30.70.100">
    <property type="match status" value="1"/>
</dbReference>
<name>A0A8K0XPA2_9AGAR</name>
<keyword evidence="2" id="KW-1185">Reference proteome</keyword>
<sequence length="235" mass="27474">MPPPAYLLVFSEPGEKVTQDLFDDWYDNEHVPARVATSTFSSWVRLEAIDGQKPRFGAAYDLSSFEETRGPPYTTLWETQSDREKRIFVESELFDRRMYELYDQSPTHAPSALFDKNAAAPIMVFRGVDVKEEAEGEFIKWWLEEHVPLLSKVPGWVRSRMFVLKESGYRGVEADKQTRVPTKFMGVHEWTNADFEGHPEYKASLETPWREQVMKSLIGSERRVFKLLRQWGREE</sequence>
<dbReference type="OrthoDB" id="2851338at2759"/>
<evidence type="ECO:0008006" key="3">
    <source>
        <dbReference type="Google" id="ProtNLM"/>
    </source>
</evidence>
<dbReference type="AlphaFoldDB" id="A0A8K0XPA2"/>
<dbReference type="EMBL" id="JAEVFJ010000020">
    <property type="protein sequence ID" value="KAH8099303.1"/>
    <property type="molecule type" value="Genomic_DNA"/>
</dbReference>
<accession>A0A8K0XPA2</accession>
<proteinExistence type="predicted"/>
<dbReference type="Proteomes" id="UP000813824">
    <property type="component" value="Unassembled WGS sequence"/>
</dbReference>
<gene>
    <name evidence="1" type="ORF">BXZ70DRAFT_291225</name>
</gene>
<dbReference type="InterPro" id="IPR011008">
    <property type="entry name" value="Dimeric_a/b-barrel"/>
</dbReference>
<protein>
    <recommendedName>
        <fullName evidence="3">EthD domain-containing protein</fullName>
    </recommendedName>
</protein>
<evidence type="ECO:0000313" key="2">
    <source>
        <dbReference type="Proteomes" id="UP000813824"/>
    </source>
</evidence>
<organism evidence="1 2">
    <name type="scientific">Cristinia sonorae</name>
    <dbReference type="NCBI Taxonomy" id="1940300"/>
    <lineage>
        <taxon>Eukaryota</taxon>
        <taxon>Fungi</taxon>
        <taxon>Dikarya</taxon>
        <taxon>Basidiomycota</taxon>
        <taxon>Agaricomycotina</taxon>
        <taxon>Agaricomycetes</taxon>
        <taxon>Agaricomycetidae</taxon>
        <taxon>Agaricales</taxon>
        <taxon>Pleurotineae</taxon>
        <taxon>Stephanosporaceae</taxon>
        <taxon>Cristinia</taxon>
    </lineage>
</organism>
<reference evidence="1" key="1">
    <citation type="journal article" date="2021" name="New Phytol.">
        <title>Evolutionary innovations through gain and loss of genes in the ectomycorrhizal Boletales.</title>
        <authorList>
            <person name="Wu G."/>
            <person name="Miyauchi S."/>
            <person name="Morin E."/>
            <person name="Kuo A."/>
            <person name="Drula E."/>
            <person name="Varga T."/>
            <person name="Kohler A."/>
            <person name="Feng B."/>
            <person name="Cao Y."/>
            <person name="Lipzen A."/>
            <person name="Daum C."/>
            <person name="Hundley H."/>
            <person name="Pangilinan J."/>
            <person name="Johnson J."/>
            <person name="Barry K."/>
            <person name="LaButti K."/>
            <person name="Ng V."/>
            <person name="Ahrendt S."/>
            <person name="Min B."/>
            <person name="Choi I.G."/>
            <person name="Park H."/>
            <person name="Plett J.M."/>
            <person name="Magnuson J."/>
            <person name="Spatafora J.W."/>
            <person name="Nagy L.G."/>
            <person name="Henrissat B."/>
            <person name="Grigoriev I.V."/>
            <person name="Yang Z.L."/>
            <person name="Xu J."/>
            <person name="Martin F.M."/>
        </authorList>
    </citation>
    <scope>NUCLEOTIDE SEQUENCE</scope>
    <source>
        <strain evidence="1">KKN 215</strain>
    </source>
</reference>
<dbReference type="SUPFAM" id="SSF54909">
    <property type="entry name" value="Dimeric alpha+beta barrel"/>
    <property type="match status" value="1"/>
</dbReference>
<evidence type="ECO:0000313" key="1">
    <source>
        <dbReference type="EMBL" id="KAH8099303.1"/>
    </source>
</evidence>
<comment type="caution">
    <text evidence="1">The sequence shown here is derived from an EMBL/GenBank/DDBJ whole genome shotgun (WGS) entry which is preliminary data.</text>
</comment>